<keyword evidence="1" id="KW-0472">Membrane</keyword>
<organism evidence="2 3">
    <name type="scientific">Evansella caseinilytica</name>
    <dbReference type="NCBI Taxonomy" id="1503961"/>
    <lineage>
        <taxon>Bacteria</taxon>
        <taxon>Bacillati</taxon>
        <taxon>Bacillota</taxon>
        <taxon>Bacilli</taxon>
        <taxon>Bacillales</taxon>
        <taxon>Bacillaceae</taxon>
        <taxon>Evansella</taxon>
    </lineage>
</organism>
<reference evidence="3" key="1">
    <citation type="submission" date="2016-10" db="EMBL/GenBank/DDBJ databases">
        <authorList>
            <person name="Varghese N."/>
            <person name="Submissions S."/>
        </authorList>
    </citation>
    <scope>NUCLEOTIDE SEQUENCE [LARGE SCALE GENOMIC DNA]</scope>
    <source>
        <strain evidence="3">SP</strain>
    </source>
</reference>
<evidence type="ECO:0000313" key="2">
    <source>
        <dbReference type="EMBL" id="SDZ45597.1"/>
    </source>
</evidence>
<keyword evidence="1" id="KW-1133">Transmembrane helix</keyword>
<name>A0A1H3T6P5_9BACI</name>
<dbReference type="Proteomes" id="UP000198935">
    <property type="component" value="Unassembled WGS sequence"/>
</dbReference>
<evidence type="ECO:0000313" key="3">
    <source>
        <dbReference type="Proteomes" id="UP000198935"/>
    </source>
</evidence>
<accession>A0A1H3T6P5</accession>
<gene>
    <name evidence="2" type="ORF">SAMN05421736_11362</name>
</gene>
<evidence type="ECO:0000256" key="1">
    <source>
        <dbReference type="SAM" id="Phobius"/>
    </source>
</evidence>
<dbReference type="AlphaFoldDB" id="A0A1H3T6P5"/>
<sequence>MASLLFFPIYILPIFIAVLYGYSKAANRKEELLLAKLAGYFFLGSFIFWFEWIPLPVGLGIFYLLKPAANHQVKKHVLIFGFIISVISHLFIF</sequence>
<feature type="transmembrane region" description="Helical" evidence="1">
    <location>
        <begin position="37"/>
        <end position="64"/>
    </location>
</feature>
<feature type="transmembrane region" description="Helical" evidence="1">
    <location>
        <begin position="76"/>
        <end position="92"/>
    </location>
</feature>
<dbReference type="OrthoDB" id="1747727at2"/>
<dbReference type="EMBL" id="FNPI01000013">
    <property type="protein sequence ID" value="SDZ45597.1"/>
    <property type="molecule type" value="Genomic_DNA"/>
</dbReference>
<feature type="transmembrane region" description="Helical" evidence="1">
    <location>
        <begin position="6"/>
        <end position="25"/>
    </location>
</feature>
<keyword evidence="1" id="KW-0812">Transmembrane</keyword>
<protein>
    <submittedName>
        <fullName evidence="2">Uncharacterized protein</fullName>
    </submittedName>
</protein>
<proteinExistence type="predicted"/>
<keyword evidence="3" id="KW-1185">Reference proteome</keyword>